<comment type="caution">
    <text evidence="2">The sequence shown here is derived from an EMBL/GenBank/DDBJ whole genome shotgun (WGS) entry which is preliminary data.</text>
</comment>
<evidence type="ECO:0008006" key="4">
    <source>
        <dbReference type="Google" id="ProtNLM"/>
    </source>
</evidence>
<gene>
    <name evidence="2" type="ORF">ET989_08180</name>
</gene>
<feature type="transmembrane region" description="Helical" evidence="1">
    <location>
        <begin position="71"/>
        <end position="90"/>
    </location>
</feature>
<feature type="transmembrane region" description="Helical" evidence="1">
    <location>
        <begin position="12"/>
        <end position="35"/>
    </location>
</feature>
<keyword evidence="3" id="KW-1185">Reference proteome</keyword>
<protein>
    <recommendedName>
        <fullName evidence="4">Integral membrane protein</fullName>
    </recommendedName>
</protein>
<sequence>MPQSTRALPPGVLLSAFATLGLALFTLVMAVLSFAEGHGAFSGGVALALMLWGVLVGAGSVLLLRGARWARGPVIAAGLLHAFAFGQFALNNAPLAWLGAAAGVAAVVGLVLPASTGWFTRGS</sequence>
<accession>A0A4Q9KDA8</accession>
<proteinExistence type="predicted"/>
<dbReference type="RefSeq" id="WP_131168058.1">
    <property type="nucleotide sequence ID" value="NZ_SDMQ01000007.1"/>
</dbReference>
<feature type="transmembrane region" description="Helical" evidence="1">
    <location>
        <begin position="96"/>
        <end position="119"/>
    </location>
</feature>
<feature type="transmembrane region" description="Helical" evidence="1">
    <location>
        <begin position="41"/>
        <end position="64"/>
    </location>
</feature>
<dbReference type="Proteomes" id="UP000292373">
    <property type="component" value="Unassembled WGS sequence"/>
</dbReference>
<keyword evidence="1" id="KW-0472">Membrane</keyword>
<name>A0A4Q9KDA8_9ACTN</name>
<reference evidence="2 3" key="1">
    <citation type="submission" date="2019-01" db="EMBL/GenBank/DDBJ databases">
        <title>Lactibacter flavus gen. nov., sp. nov., a novel bacterium of the family Propionibacteriaceae isolated from raw milk and dairy products.</title>
        <authorList>
            <person name="Huptas C."/>
            <person name="Wenning M."/>
            <person name="Breitenwieser F."/>
            <person name="Doll E."/>
            <person name="Von Neubeck M."/>
            <person name="Busse H.-J."/>
            <person name="Scherer S."/>
        </authorList>
    </citation>
    <scope>NUCLEOTIDE SEQUENCE [LARGE SCALE GENOMIC DNA]</scope>
    <source>
        <strain evidence="2 3">KCTC 33808</strain>
    </source>
</reference>
<keyword evidence="1" id="KW-1133">Transmembrane helix</keyword>
<evidence type="ECO:0000313" key="2">
    <source>
        <dbReference type="EMBL" id="TBT84634.1"/>
    </source>
</evidence>
<evidence type="ECO:0000313" key="3">
    <source>
        <dbReference type="Proteomes" id="UP000292373"/>
    </source>
</evidence>
<dbReference type="EMBL" id="SDMQ01000007">
    <property type="protein sequence ID" value="TBT84634.1"/>
    <property type="molecule type" value="Genomic_DNA"/>
</dbReference>
<keyword evidence="1" id="KW-0812">Transmembrane</keyword>
<evidence type="ECO:0000256" key="1">
    <source>
        <dbReference type="SAM" id="Phobius"/>
    </source>
</evidence>
<dbReference type="AlphaFoldDB" id="A0A4Q9KDA8"/>
<organism evidence="2 3">
    <name type="scientific">Propioniciclava sinopodophylli</name>
    <dbReference type="NCBI Taxonomy" id="1837344"/>
    <lineage>
        <taxon>Bacteria</taxon>
        <taxon>Bacillati</taxon>
        <taxon>Actinomycetota</taxon>
        <taxon>Actinomycetes</taxon>
        <taxon>Propionibacteriales</taxon>
        <taxon>Propionibacteriaceae</taxon>
        <taxon>Propioniciclava</taxon>
    </lineage>
</organism>